<protein>
    <submittedName>
        <fullName evidence="1">Uncharacterized protein</fullName>
    </submittedName>
</protein>
<sequence length="60" mass="7015">MKINARSQAGAWQQALMLHTYLITSQLHNSEFLVRHSLFILMSDVQRKQELLTLHNQINP</sequence>
<reference evidence="2 3" key="3">
    <citation type="submission" date="2020-02" db="EMBL/GenBank/DDBJ databases">
        <title>Newly sequenced genome of strain CSTR1 showed variability in Candidatus Kuenenia stuttgartiensis genomes.</title>
        <authorList>
            <person name="Ding C."/>
            <person name="Adrian L."/>
        </authorList>
    </citation>
    <scope>NUCLEOTIDE SEQUENCE [LARGE SCALE GENOMIC DNA]</scope>
    <source>
        <strain evidence="2 3">CSTR1</strain>
    </source>
</reference>
<evidence type="ECO:0000313" key="3">
    <source>
        <dbReference type="Proteomes" id="UP000501926"/>
    </source>
</evidence>
<reference evidence="1" key="1">
    <citation type="journal article" date="2006" name="Nature">
        <title>Deciphering the evolution and metabolism of an anammox bacterium from a community genome.</title>
        <authorList>
            <person name="Strous M."/>
            <person name="Pelletier E."/>
            <person name="Mangenot S."/>
            <person name="Rattei T."/>
            <person name="Lehner A."/>
            <person name="Taylor M.W."/>
            <person name="Horn M."/>
            <person name="Daims H."/>
            <person name="Bartol-Mavel D."/>
            <person name="Wincker P."/>
            <person name="Barbe V."/>
            <person name="Fonknechten N."/>
            <person name="Vallenet D."/>
            <person name="Segurens B."/>
            <person name="Schenowitz-Truong C."/>
            <person name="Medigue C."/>
            <person name="Collingro A."/>
            <person name="Snel B."/>
            <person name="Dutilh B.E."/>
            <person name="OpDenCamp H.J.M."/>
            <person name="vanDerDrift C."/>
            <person name="Cirpus I."/>
            <person name="vanDePas-Schoonen K.T."/>
            <person name="Harhangi H.R."/>
            <person name="vanNiftrik L."/>
            <person name="Schmid M."/>
            <person name="Keltjens J."/>
            <person name="vanDeVossenberg J."/>
            <person name="Kartal B."/>
            <person name="Meier H."/>
            <person name="Frishman D."/>
            <person name="Huynen M.A."/>
            <person name="Mewes H."/>
            <person name="Weissenbach J."/>
            <person name="Jetten M.S.M."/>
            <person name="Wagner M."/>
            <person name="LePaslier D."/>
        </authorList>
    </citation>
    <scope>NUCLEOTIDE SEQUENCE</scope>
</reference>
<reference evidence="1" key="2">
    <citation type="submission" date="2006-01" db="EMBL/GenBank/DDBJ databases">
        <authorList>
            <person name="Genoscope"/>
        </authorList>
    </citation>
    <scope>NUCLEOTIDE SEQUENCE</scope>
</reference>
<evidence type="ECO:0000313" key="1">
    <source>
        <dbReference type="EMBL" id="CAJ74824.1"/>
    </source>
</evidence>
<dbReference type="Proteomes" id="UP000501926">
    <property type="component" value="Chromosome"/>
</dbReference>
<evidence type="ECO:0000313" key="2">
    <source>
        <dbReference type="EMBL" id="QII12798.1"/>
    </source>
</evidence>
<proteinExistence type="predicted"/>
<dbReference type="AlphaFoldDB" id="Q1Q478"/>
<name>Q1Q478_KUEST</name>
<gene>
    <name evidence="2" type="ORF">KsCSTR_34190</name>
    <name evidence="1" type="ORF">kuste4061</name>
</gene>
<dbReference type="EMBL" id="CT573071">
    <property type="protein sequence ID" value="CAJ74824.1"/>
    <property type="molecule type" value="Genomic_DNA"/>
</dbReference>
<accession>Q1Q478</accession>
<dbReference type="EMBL" id="CP049055">
    <property type="protein sequence ID" value="QII12798.1"/>
    <property type="molecule type" value="Genomic_DNA"/>
</dbReference>
<organism evidence="1">
    <name type="scientific">Kuenenia stuttgartiensis</name>
    <dbReference type="NCBI Taxonomy" id="174633"/>
    <lineage>
        <taxon>Bacteria</taxon>
        <taxon>Pseudomonadati</taxon>
        <taxon>Planctomycetota</taxon>
        <taxon>Candidatus Brocadiia</taxon>
        <taxon>Candidatus Brocadiales</taxon>
        <taxon>Candidatus Brocadiaceae</taxon>
        <taxon>Candidatus Kuenenia</taxon>
    </lineage>
</organism>